<dbReference type="OrthoDB" id="9771846at2"/>
<proteinExistence type="predicted"/>
<dbReference type="InterPro" id="IPR028098">
    <property type="entry name" value="Glyco_trans_4-like_N"/>
</dbReference>
<evidence type="ECO:0000256" key="1">
    <source>
        <dbReference type="ARBA" id="ARBA00022679"/>
    </source>
</evidence>
<keyword evidence="1" id="KW-0808">Transferase</keyword>
<dbReference type="GO" id="GO:0016757">
    <property type="term" value="F:glycosyltransferase activity"/>
    <property type="evidence" value="ECO:0007669"/>
    <property type="project" value="TreeGrafter"/>
</dbReference>
<reference evidence="3 4" key="1">
    <citation type="submission" date="2018-02" db="EMBL/GenBank/DDBJ databases">
        <title>Reclassifiation of [Polyangium] brachysporum DSM 7029 as Guopingzhaonella breviflexa gen. nov., sp. nov., a member of the family Comamonadaceae.</title>
        <authorList>
            <person name="Tang B."/>
        </authorList>
    </citation>
    <scope>NUCLEOTIDE SEQUENCE [LARGE SCALE GENOMIC DNA]</scope>
    <source>
        <strain evidence="3 4">DSM 15344</strain>
    </source>
</reference>
<protein>
    <recommendedName>
        <fullName evidence="2">Glycosyltransferase subfamily 4-like N-terminal domain-containing protein</fullName>
    </recommendedName>
</protein>
<dbReference type="EMBL" id="PSNY01000002">
    <property type="protein sequence ID" value="PPE71361.1"/>
    <property type="molecule type" value="Genomic_DNA"/>
</dbReference>
<dbReference type="AlphaFoldDB" id="A0A2S5T8Q1"/>
<dbReference type="Proteomes" id="UP000239406">
    <property type="component" value="Unassembled WGS sequence"/>
</dbReference>
<comment type="caution">
    <text evidence="3">The sequence shown here is derived from an EMBL/GenBank/DDBJ whole genome shotgun (WGS) entry which is preliminary data.</text>
</comment>
<sequence length="393" mass="43744">MREMPKELLLVSHGFQSHYELGVANGLTENGVPVRLLGSDTTLVDRLHPGVRFQNLRGSQDEKRPRWGKALGLLRYHVKLVALALLRPRHPIMIIGMLRPEWIVGLVECALLRCTGRPLSLTVHNLLPHDRHTAAMRRLYWWIYRIPSRLLVHTESTRQGLIEQFGIRPEKILLVPHGLNDAVAPLDCSKAQAKRLLDLPADARTVLFFGHVSPFKGVELLMDAVERMPEVTLLMAGRCTPDSYGNAIRARLVALRQTGRLRWFDGYVDEATIARVFAAADLVALPYRHIDQSGVLLQALSLGVPVAATRVGGFNELVNPDNGVFIEALTGEAVADAVRRYFAREAPLDAETVRGTVKAYAWKRTLAPYIEWLGQVQPTLAFGPARPDGQSAP</sequence>
<name>A0A2S5T8Q1_9BURK</name>
<keyword evidence="4" id="KW-1185">Reference proteome</keyword>
<dbReference type="Pfam" id="PF13692">
    <property type="entry name" value="Glyco_trans_1_4"/>
    <property type="match status" value="1"/>
</dbReference>
<evidence type="ECO:0000259" key="2">
    <source>
        <dbReference type="Pfam" id="PF13439"/>
    </source>
</evidence>
<organism evidence="3 4">
    <name type="scientific">Caldimonas thermodepolymerans</name>
    <dbReference type="NCBI Taxonomy" id="215580"/>
    <lineage>
        <taxon>Bacteria</taxon>
        <taxon>Pseudomonadati</taxon>
        <taxon>Pseudomonadota</taxon>
        <taxon>Betaproteobacteria</taxon>
        <taxon>Burkholderiales</taxon>
        <taxon>Sphaerotilaceae</taxon>
        <taxon>Caldimonas</taxon>
    </lineage>
</organism>
<dbReference type="Pfam" id="PF13439">
    <property type="entry name" value="Glyco_transf_4"/>
    <property type="match status" value="1"/>
</dbReference>
<dbReference type="PANTHER" id="PTHR46401:SF2">
    <property type="entry name" value="GLYCOSYLTRANSFERASE WBBK-RELATED"/>
    <property type="match status" value="1"/>
</dbReference>
<evidence type="ECO:0000313" key="4">
    <source>
        <dbReference type="Proteomes" id="UP000239406"/>
    </source>
</evidence>
<evidence type="ECO:0000313" key="3">
    <source>
        <dbReference type="EMBL" id="PPE71361.1"/>
    </source>
</evidence>
<dbReference type="CDD" id="cd03801">
    <property type="entry name" value="GT4_PimA-like"/>
    <property type="match status" value="1"/>
</dbReference>
<dbReference type="GO" id="GO:0009103">
    <property type="term" value="P:lipopolysaccharide biosynthetic process"/>
    <property type="evidence" value="ECO:0007669"/>
    <property type="project" value="TreeGrafter"/>
</dbReference>
<gene>
    <name evidence="3" type="ORF">C1702_02785</name>
</gene>
<dbReference type="Gene3D" id="3.40.50.2000">
    <property type="entry name" value="Glycogen Phosphorylase B"/>
    <property type="match status" value="2"/>
</dbReference>
<dbReference type="PANTHER" id="PTHR46401">
    <property type="entry name" value="GLYCOSYLTRANSFERASE WBBK-RELATED"/>
    <property type="match status" value="1"/>
</dbReference>
<feature type="domain" description="Glycosyltransferase subfamily 4-like N-terminal" evidence="2">
    <location>
        <begin position="23"/>
        <end position="181"/>
    </location>
</feature>
<dbReference type="SUPFAM" id="SSF53756">
    <property type="entry name" value="UDP-Glycosyltransferase/glycogen phosphorylase"/>
    <property type="match status" value="1"/>
</dbReference>
<accession>A0A2S5T8Q1</accession>